<dbReference type="AlphaFoldDB" id="U1PTP5"/>
<reference evidence="1 2" key="1">
    <citation type="journal article" date="2013" name="PLoS ONE">
        <title>Assembly-driven community genomics of a hypersaline microbial ecosystem.</title>
        <authorList>
            <person name="Podell S."/>
            <person name="Ugalde J.A."/>
            <person name="Narasingarao P."/>
            <person name="Banfield J.F."/>
            <person name="Heidelberg K.B."/>
            <person name="Allen E.E."/>
        </authorList>
    </citation>
    <scope>NUCLEOTIDE SEQUENCE [LARGE SCALE GENOMIC DNA]</scope>
    <source>
        <strain evidence="2">J07HQW2</strain>
    </source>
</reference>
<dbReference type="STRING" id="1238425.J07HQW2_02216"/>
<dbReference type="EMBL" id="KE356561">
    <property type="protein sequence ID" value="ERG95756.1"/>
    <property type="molecule type" value="Genomic_DNA"/>
</dbReference>
<name>U1PTP5_9EURY</name>
<organism evidence="1 2">
    <name type="scientific">Haloquadratum walsbyi J07HQW2</name>
    <dbReference type="NCBI Taxonomy" id="1238425"/>
    <lineage>
        <taxon>Archaea</taxon>
        <taxon>Methanobacteriati</taxon>
        <taxon>Methanobacteriota</taxon>
        <taxon>Stenosarchaea group</taxon>
        <taxon>Halobacteria</taxon>
        <taxon>Halobacteriales</taxon>
        <taxon>Haloferacaceae</taxon>
        <taxon>Haloquadratum</taxon>
    </lineage>
</organism>
<evidence type="ECO:0000313" key="2">
    <source>
        <dbReference type="Proteomes" id="UP000030710"/>
    </source>
</evidence>
<evidence type="ECO:0000313" key="1">
    <source>
        <dbReference type="EMBL" id="ERG95756.1"/>
    </source>
</evidence>
<accession>U1PTP5</accession>
<gene>
    <name evidence="1" type="ORF">J07HQW2_02216</name>
</gene>
<proteinExistence type="predicted"/>
<dbReference type="Proteomes" id="UP000030710">
    <property type="component" value="Unassembled WGS sequence"/>
</dbReference>
<protein>
    <submittedName>
        <fullName evidence="1">Uncharacterized protein</fullName>
    </submittedName>
</protein>
<sequence length="51" mass="5623">MYTNAPVLSVAWLRCGEAGPQSLKEVGGDAERLTNRRDGFRRVLVNTEDSS</sequence>
<dbReference type="HOGENOM" id="CLU_3094058_0_0_2"/>